<dbReference type="PANTHER" id="PTHR11085">
    <property type="entry name" value="NAD-DEPENDENT PROTEIN DEACYLASE SIRTUIN-5, MITOCHONDRIAL-RELATED"/>
    <property type="match status" value="1"/>
</dbReference>
<dbReference type="Proteomes" id="UP000270296">
    <property type="component" value="Unassembled WGS sequence"/>
</dbReference>
<gene>
    <name evidence="5" type="ORF">SBAD_LOCUS11877</name>
</gene>
<dbReference type="EMBL" id="UZAM01016541">
    <property type="protein sequence ID" value="VDP43684.1"/>
    <property type="molecule type" value="Genomic_DNA"/>
</dbReference>
<evidence type="ECO:0000259" key="4">
    <source>
        <dbReference type="PROSITE" id="PS50305"/>
    </source>
</evidence>
<dbReference type="AlphaFoldDB" id="A0A183J7M9"/>
<dbReference type="InterPro" id="IPR026591">
    <property type="entry name" value="Sirtuin_cat_small_dom_sf"/>
</dbReference>
<keyword evidence="6" id="KW-1185">Reference proteome</keyword>
<keyword evidence="1" id="KW-0808">Transferase</keyword>
<evidence type="ECO:0000256" key="2">
    <source>
        <dbReference type="ARBA" id="ARBA00023027"/>
    </source>
</evidence>
<evidence type="ECO:0000256" key="1">
    <source>
        <dbReference type="ARBA" id="ARBA00022679"/>
    </source>
</evidence>
<dbReference type="OrthoDB" id="420264at2759"/>
<reference evidence="5 6" key="2">
    <citation type="submission" date="2018-11" db="EMBL/GenBank/DDBJ databases">
        <authorList>
            <consortium name="Pathogen Informatics"/>
        </authorList>
    </citation>
    <scope>NUCLEOTIDE SEQUENCE [LARGE SCALE GENOMIC DNA]</scope>
</reference>
<evidence type="ECO:0000313" key="7">
    <source>
        <dbReference type="WBParaSite" id="SBAD_0001227401-mRNA-1"/>
    </source>
</evidence>
<reference evidence="7" key="1">
    <citation type="submission" date="2016-06" db="UniProtKB">
        <authorList>
            <consortium name="WormBaseParasite"/>
        </authorList>
    </citation>
    <scope>IDENTIFICATION</scope>
</reference>
<dbReference type="InterPro" id="IPR050134">
    <property type="entry name" value="NAD-dep_sirtuin_deacylases"/>
</dbReference>
<dbReference type="Gene3D" id="3.40.50.1220">
    <property type="entry name" value="TPP-binding domain"/>
    <property type="match status" value="2"/>
</dbReference>
<feature type="domain" description="Deacetylase sirtuin-type" evidence="4">
    <location>
        <begin position="74"/>
        <end position="232"/>
    </location>
</feature>
<evidence type="ECO:0000256" key="3">
    <source>
        <dbReference type="PROSITE-ProRule" id="PRU00236"/>
    </source>
</evidence>
<dbReference type="GO" id="GO:0005634">
    <property type="term" value="C:nucleus"/>
    <property type="evidence" value="ECO:0007669"/>
    <property type="project" value="TreeGrafter"/>
</dbReference>
<organism evidence="7">
    <name type="scientific">Soboliphyme baturini</name>
    <dbReference type="NCBI Taxonomy" id="241478"/>
    <lineage>
        <taxon>Eukaryota</taxon>
        <taxon>Metazoa</taxon>
        <taxon>Ecdysozoa</taxon>
        <taxon>Nematoda</taxon>
        <taxon>Enoplea</taxon>
        <taxon>Dorylaimia</taxon>
        <taxon>Dioctophymatida</taxon>
        <taxon>Dioctophymatoidea</taxon>
        <taxon>Soboliphymatidae</taxon>
        <taxon>Soboliphyme</taxon>
    </lineage>
</organism>
<dbReference type="InterPro" id="IPR026590">
    <property type="entry name" value="Ssirtuin_cat_dom"/>
</dbReference>
<sequence length="232" mass="26268">MAVVTADQGFDPQLFEKQMSVMRGQLVNLCQALKEGKSPLQLVQMPPMIIEKTRGSGKSKSRARWDSFKQSFQKRAPAMILKDVARLIRDGLAKTIVVLAGAGISTPSGLPDFRENNDVHLVAPDNHAFKSKSIWATAVVTCILLDIITSTIDLDKYKLPYPMAVFDINYFQQNPVPFYQIAHKLYPGLYFPNEAHYFVRLLQDKKLLLRMYTQNIDGLETSRHLSPLDIRT</sequence>
<name>A0A183J7M9_9BILA</name>
<dbReference type="PANTHER" id="PTHR11085:SF5">
    <property type="entry name" value="NAD-DEPENDENT PROTEIN DEACETYLASE SIRTUIN-3, MITOCHONDRIAL"/>
    <property type="match status" value="1"/>
</dbReference>
<dbReference type="SUPFAM" id="SSF52467">
    <property type="entry name" value="DHS-like NAD/FAD-binding domain"/>
    <property type="match status" value="1"/>
</dbReference>
<protein>
    <submittedName>
        <fullName evidence="7">Deacetylase sirtuin-type domain-containing protein</fullName>
    </submittedName>
</protein>
<keyword evidence="2" id="KW-0520">NAD</keyword>
<comment type="caution">
    <text evidence="3">Lacks conserved residue(s) required for the propagation of feature annotation.</text>
</comment>
<evidence type="ECO:0000313" key="5">
    <source>
        <dbReference type="EMBL" id="VDP43684.1"/>
    </source>
</evidence>
<dbReference type="WBParaSite" id="SBAD_0001227401-mRNA-1">
    <property type="protein sequence ID" value="SBAD_0001227401-mRNA-1"/>
    <property type="gene ID" value="SBAD_0001227401"/>
</dbReference>
<evidence type="ECO:0000313" key="6">
    <source>
        <dbReference type="Proteomes" id="UP000270296"/>
    </source>
</evidence>
<dbReference type="GO" id="GO:0070403">
    <property type="term" value="F:NAD+ binding"/>
    <property type="evidence" value="ECO:0007669"/>
    <property type="project" value="InterPro"/>
</dbReference>
<dbReference type="InterPro" id="IPR003000">
    <property type="entry name" value="Sirtuin"/>
</dbReference>
<dbReference type="Pfam" id="PF02146">
    <property type="entry name" value="SIR2"/>
    <property type="match status" value="1"/>
</dbReference>
<dbReference type="PROSITE" id="PS50305">
    <property type="entry name" value="SIRTUIN"/>
    <property type="match status" value="1"/>
</dbReference>
<dbReference type="Gene3D" id="3.30.1600.10">
    <property type="entry name" value="SIR2/SIRT2 'Small Domain"/>
    <property type="match status" value="2"/>
</dbReference>
<dbReference type="InterPro" id="IPR029035">
    <property type="entry name" value="DHS-like_NAD/FAD-binding_dom"/>
</dbReference>
<dbReference type="GO" id="GO:0017136">
    <property type="term" value="F:histone deacetylase activity, NAD-dependent"/>
    <property type="evidence" value="ECO:0007669"/>
    <property type="project" value="TreeGrafter"/>
</dbReference>
<accession>A0A183J7M9</accession>
<proteinExistence type="predicted"/>